<keyword evidence="3" id="KW-1185">Reference proteome</keyword>
<organism evidence="2 3">
    <name type="scientific">Morchella conica CCBAS932</name>
    <dbReference type="NCBI Taxonomy" id="1392247"/>
    <lineage>
        <taxon>Eukaryota</taxon>
        <taxon>Fungi</taxon>
        <taxon>Dikarya</taxon>
        <taxon>Ascomycota</taxon>
        <taxon>Pezizomycotina</taxon>
        <taxon>Pezizomycetes</taxon>
        <taxon>Pezizales</taxon>
        <taxon>Morchellaceae</taxon>
        <taxon>Morchella</taxon>
    </lineage>
</organism>
<evidence type="ECO:0000313" key="2">
    <source>
        <dbReference type="EMBL" id="RPB13152.1"/>
    </source>
</evidence>
<accession>A0A3N4KV69</accession>
<feature type="compositionally biased region" description="Basic residues" evidence="1">
    <location>
        <begin position="177"/>
        <end position="189"/>
    </location>
</feature>
<gene>
    <name evidence="2" type="ORF">P167DRAFT_573542</name>
</gene>
<evidence type="ECO:0000256" key="1">
    <source>
        <dbReference type="SAM" id="MobiDB-lite"/>
    </source>
</evidence>
<dbReference type="Proteomes" id="UP000277580">
    <property type="component" value="Unassembled WGS sequence"/>
</dbReference>
<reference evidence="2 3" key="1">
    <citation type="journal article" date="2018" name="Nat. Ecol. Evol.">
        <title>Pezizomycetes genomes reveal the molecular basis of ectomycorrhizal truffle lifestyle.</title>
        <authorList>
            <person name="Murat C."/>
            <person name="Payen T."/>
            <person name="Noel B."/>
            <person name="Kuo A."/>
            <person name="Morin E."/>
            <person name="Chen J."/>
            <person name="Kohler A."/>
            <person name="Krizsan K."/>
            <person name="Balestrini R."/>
            <person name="Da Silva C."/>
            <person name="Montanini B."/>
            <person name="Hainaut M."/>
            <person name="Levati E."/>
            <person name="Barry K.W."/>
            <person name="Belfiori B."/>
            <person name="Cichocki N."/>
            <person name="Clum A."/>
            <person name="Dockter R.B."/>
            <person name="Fauchery L."/>
            <person name="Guy J."/>
            <person name="Iotti M."/>
            <person name="Le Tacon F."/>
            <person name="Lindquist E.A."/>
            <person name="Lipzen A."/>
            <person name="Malagnac F."/>
            <person name="Mello A."/>
            <person name="Molinier V."/>
            <person name="Miyauchi S."/>
            <person name="Poulain J."/>
            <person name="Riccioni C."/>
            <person name="Rubini A."/>
            <person name="Sitrit Y."/>
            <person name="Splivallo R."/>
            <person name="Traeger S."/>
            <person name="Wang M."/>
            <person name="Zifcakova L."/>
            <person name="Wipf D."/>
            <person name="Zambonelli A."/>
            <person name="Paolocci F."/>
            <person name="Nowrousian M."/>
            <person name="Ottonello S."/>
            <person name="Baldrian P."/>
            <person name="Spatafora J.W."/>
            <person name="Henrissat B."/>
            <person name="Nagy L.G."/>
            <person name="Aury J.M."/>
            <person name="Wincker P."/>
            <person name="Grigoriev I.V."/>
            <person name="Bonfante P."/>
            <person name="Martin F.M."/>
        </authorList>
    </citation>
    <scope>NUCLEOTIDE SEQUENCE [LARGE SCALE GENOMIC DNA]</scope>
    <source>
        <strain evidence="2 3">CCBAS932</strain>
    </source>
</reference>
<dbReference type="EMBL" id="ML119124">
    <property type="protein sequence ID" value="RPB13152.1"/>
    <property type="molecule type" value="Genomic_DNA"/>
</dbReference>
<proteinExistence type="predicted"/>
<feature type="compositionally biased region" description="Polar residues" evidence="1">
    <location>
        <begin position="49"/>
        <end position="72"/>
    </location>
</feature>
<dbReference type="OrthoDB" id="5389271at2759"/>
<sequence length="368" mass="40504">MTKRSPSMGRTGKAARGGPDHVSPDRNAIPHRPTNGQGVNASLHPLGSSRITESGQYPNIVKNPTSIKNPTPSGEDGHAQGAAPSFSSSLGFKQIGAQGHVHIPTEPASMRKRILSPGQEGAKRRRLQEMDTIVQAGASSAGEGTRQLELREWGPPGAAAACWPAPAPTPAPQQQQKMRKPQRRVRSKTQVRLDNARAHEAGGHYQSFKNPKATENLKLTEKPKVTGNPKVAEKHKAAENLKAKKAAVIKSTADHKLPGPSNGTAMKDLLRRLDVTKKIEIIRDENVAWNNEHPNQPRLQSLRGSYIKEEFLIFTENSVICELCIKEMNPMEMDAHIRLGSHRGRVECMKKERDWLENYFSNEAIVID</sequence>
<dbReference type="AlphaFoldDB" id="A0A3N4KV69"/>
<dbReference type="InParanoid" id="A0A3N4KV69"/>
<evidence type="ECO:0000313" key="3">
    <source>
        <dbReference type="Proteomes" id="UP000277580"/>
    </source>
</evidence>
<feature type="region of interest" description="Disordered" evidence="1">
    <location>
        <begin position="1"/>
        <end position="90"/>
    </location>
</feature>
<protein>
    <submittedName>
        <fullName evidence="2">Uncharacterized protein</fullName>
    </submittedName>
</protein>
<name>A0A3N4KV69_9PEZI</name>
<feature type="region of interest" description="Disordered" evidence="1">
    <location>
        <begin position="167"/>
        <end position="190"/>
    </location>
</feature>